<dbReference type="Proteomes" id="UP000693996">
    <property type="component" value="Chromosome"/>
</dbReference>
<keyword evidence="1" id="KW-0131">Cell cycle</keyword>
<keyword evidence="1" id="KW-0132">Cell division</keyword>
<dbReference type="GO" id="GO:0030428">
    <property type="term" value="C:cell septum"/>
    <property type="evidence" value="ECO:0007669"/>
    <property type="project" value="TreeGrafter"/>
</dbReference>
<dbReference type="EMBL" id="OU343031">
    <property type="protein sequence ID" value="CAG7600560.1"/>
    <property type="molecule type" value="Genomic_DNA"/>
</dbReference>
<dbReference type="GO" id="GO:0005829">
    <property type="term" value="C:cytosol"/>
    <property type="evidence" value="ECO:0007669"/>
    <property type="project" value="TreeGrafter"/>
</dbReference>
<accession>A0A916NUV0</accession>
<dbReference type="PANTHER" id="PTHR34981:SF1">
    <property type="entry name" value="CELL DIVISION PROTEIN ZAPA"/>
    <property type="match status" value="1"/>
</dbReference>
<evidence type="ECO:0000313" key="1">
    <source>
        <dbReference type="EMBL" id="CAG7600560.1"/>
    </source>
</evidence>
<dbReference type="GO" id="GO:0043093">
    <property type="term" value="P:FtsZ-dependent cytokinesis"/>
    <property type="evidence" value="ECO:0007669"/>
    <property type="project" value="TreeGrafter"/>
</dbReference>
<evidence type="ECO:0000313" key="2">
    <source>
        <dbReference type="Proteomes" id="UP000693996"/>
    </source>
</evidence>
<dbReference type="AlphaFoldDB" id="A0A916NUV0"/>
<protein>
    <submittedName>
        <fullName evidence="1">Cell division protein ZapA</fullName>
    </submittedName>
</protein>
<sequence>MTTKQIEVSILGQSYRLSTLPENEPELLEAAKRVDREMNKVRAASNVRSYDRIAVMAALSIASELLQLNKLVQDGERHPVVEIQHTIAQINNKLAEALRQNNAEKE</sequence>
<dbReference type="PANTHER" id="PTHR34981">
    <property type="entry name" value="CELL DIVISION PROTEIN ZAPA"/>
    <property type="match status" value="1"/>
</dbReference>
<dbReference type="GO" id="GO:0000921">
    <property type="term" value="P:septin ring assembly"/>
    <property type="evidence" value="ECO:0007669"/>
    <property type="project" value="TreeGrafter"/>
</dbReference>
<reference evidence="1 2" key="1">
    <citation type="submission" date="2021-06" db="EMBL/GenBank/DDBJ databases">
        <authorList>
            <person name="Szabo G."/>
        </authorList>
    </citation>
    <scope>NUCLEOTIDE SEQUENCE [LARGE SCALE GENOMIC DNA]</scope>
    <source>
        <strain evidence="1">MYVALT</strain>
    </source>
</reference>
<keyword evidence="2" id="KW-1185">Reference proteome</keyword>
<organism evidence="1 2">
    <name type="scientific">Candidatus Vallotiella hemipterorum</name>
    <dbReference type="NCBI Taxonomy" id="1177213"/>
    <lineage>
        <taxon>Bacteria</taxon>
        <taxon>Pseudomonadati</taxon>
        <taxon>Pseudomonadota</taxon>
        <taxon>Betaproteobacteria</taxon>
        <taxon>Burkholderiales</taxon>
        <taxon>Burkholderiaceae</taxon>
        <taxon>Candidatus Vallotiella</taxon>
    </lineage>
</organism>
<dbReference type="GO" id="GO:0000917">
    <property type="term" value="P:division septum assembly"/>
    <property type="evidence" value="ECO:0007669"/>
    <property type="project" value="TreeGrafter"/>
</dbReference>
<dbReference type="InterPro" id="IPR007838">
    <property type="entry name" value="Cell_div_ZapA-like"/>
</dbReference>
<dbReference type="RefSeq" id="WP_216796799.1">
    <property type="nucleotide sequence ID" value="NZ_OU343031.1"/>
</dbReference>
<dbReference type="KEGG" id="vtr:MYVALT_F_01330"/>
<dbReference type="Pfam" id="PF05164">
    <property type="entry name" value="ZapA"/>
    <property type="match status" value="1"/>
</dbReference>
<dbReference type="GO" id="GO:0032153">
    <property type="term" value="C:cell division site"/>
    <property type="evidence" value="ECO:0007669"/>
    <property type="project" value="TreeGrafter"/>
</dbReference>
<proteinExistence type="predicted"/>
<name>A0A916NUV0_9BURK</name>
<gene>
    <name evidence="1" type="primary">zapA</name>
    <name evidence="1" type="ORF">MYVALT_F_01330</name>
</gene>